<feature type="region of interest" description="Disordered" evidence="1">
    <location>
        <begin position="38"/>
        <end position="62"/>
    </location>
</feature>
<gene>
    <name evidence="2" type="ORF">HNP98_001788</name>
</gene>
<dbReference type="RefSeq" id="WP_173809688.1">
    <property type="nucleotide sequence ID" value="NZ_JABSNP010000006.1"/>
</dbReference>
<evidence type="ECO:0000256" key="1">
    <source>
        <dbReference type="SAM" id="MobiDB-lite"/>
    </source>
</evidence>
<evidence type="ECO:0008006" key="4">
    <source>
        <dbReference type="Google" id="ProtNLM"/>
    </source>
</evidence>
<evidence type="ECO:0000313" key="2">
    <source>
        <dbReference type="EMBL" id="NRT18965.1"/>
    </source>
</evidence>
<proteinExistence type="predicted"/>
<dbReference type="EMBL" id="JABSNP010000006">
    <property type="protein sequence ID" value="NRT18965.1"/>
    <property type="molecule type" value="Genomic_DNA"/>
</dbReference>
<name>A0ABX2FRC1_9BACT</name>
<reference evidence="2 3" key="1">
    <citation type="submission" date="2020-05" db="EMBL/GenBank/DDBJ databases">
        <title>Genomic Encyclopedia of Type Strains, Phase IV (KMG-V): Genome sequencing to study the core and pangenomes of soil and plant-associated prokaryotes.</title>
        <authorList>
            <person name="Whitman W."/>
        </authorList>
    </citation>
    <scope>NUCLEOTIDE SEQUENCE [LARGE SCALE GENOMIC DNA]</scope>
    <source>
        <strain evidence="2 3">9A</strain>
    </source>
</reference>
<evidence type="ECO:0000313" key="3">
    <source>
        <dbReference type="Proteomes" id="UP000779507"/>
    </source>
</evidence>
<keyword evidence="3" id="KW-1185">Reference proteome</keyword>
<protein>
    <recommendedName>
        <fullName evidence="4">Secreted protein</fullName>
    </recommendedName>
</protein>
<comment type="caution">
    <text evidence="2">The sequence shown here is derived from an EMBL/GenBank/DDBJ whole genome shotgun (WGS) entry which is preliminary data.</text>
</comment>
<feature type="compositionally biased region" description="Low complexity" evidence="1">
    <location>
        <begin position="38"/>
        <end position="48"/>
    </location>
</feature>
<dbReference type="Proteomes" id="UP000779507">
    <property type="component" value="Unassembled WGS sequence"/>
</dbReference>
<sequence length="78" mass="7807">MQFLASLISPAAGAAGPVFRVQLPAVGRVAPAIAAPRRAPVPAARPAGGPAPRPPGGQSFHRASHRAQCLACCQSKGC</sequence>
<organism evidence="2 3">
    <name type="scientific">Hymenobacter caeli</name>
    <dbReference type="NCBI Taxonomy" id="2735894"/>
    <lineage>
        <taxon>Bacteria</taxon>
        <taxon>Pseudomonadati</taxon>
        <taxon>Bacteroidota</taxon>
        <taxon>Cytophagia</taxon>
        <taxon>Cytophagales</taxon>
        <taxon>Hymenobacteraceae</taxon>
        <taxon>Hymenobacter</taxon>
    </lineage>
</organism>
<accession>A0ABX2FRC1</accession>